<evidence type="ECO:0000313" key="2">
    <source>
        <dbReference type="EMBL" id="PXZ40733.1"/>
    </source>
</evidence>
<reference evidence="1 4" key="2">
    <citation type="journal article" date="2022" name="Front. Microbiol.">
        <title>Commensal bacteria contribute to the growth of multidrug-resistant Avibacterium paragallinarum in chickens.</title>
        <authorList>
            <person name="Zhu J."/>
            <person name="Chen Y."/>
            <person name="Wu Y."/>
            <person name="Wang Y."/>
            <person name="Zhu K."/>
        </authorList>
    </citation>
    <scope>NUCLEOTIDE SEQUENCE [LARGE SCALE GENOMIC DNA]</scope>
    <source>
        <strain evidence="1 4">AV25</strain>
    </source>
</reference>
<name>A0AAE5TJG8_AVIPA</name>
<comment type="caution">
    <text evidence="2">The sequence shown here is derived from an EMBL/GenBank/DDBJ whole genome shotgun (WGS) entry which is preliminary data.</text>
</comment>
<dbReference type="RefSeq" id="WP_110479655.1">
    <property type="nucleotide sequence ID" value="NZ_CP081939.1"/>
</dbReference>
<gene>
    <name evidence="2" type="ORF">DM482_00920</name>
    <name evidence="1" type="ORF">M5S13_11315</name>
</gene>
<protein>
    <submittedName>
        <fullName evidence="2">Uncharacterized protein</fullName>
    </submittedName>
</protein>
<dbReference type="Proteomes" id="UP001347884">
    <property type="component" value="Unassembled WGS sequence"/>
</dbReference>
<evidence type="ECO:0000313" key="1">
    <source>
        <dbReference type="EMBL" id="MEE6042452.1"/>
    </source>
</evidence>
<dbReference type="EMBL" id="QJPJ01000001">
    <property type="protein sequence ID" value="PXZ40733.1"/>
    <property type="molecule type" value="Genomic_DNA"/>
</dbReference>
<accession>A0AAE5TJG8</accession>
<reference evidence="2 3" key="1">
    <citation type="submission" date="2018-06" db="EMBL/GenBank/DDBJ databases">
        <authorList>
            <person name="Teymurazov M."/>
            <person name="Kislichkina A."/>
            <person name="Abaymova A."/>
            <person name="Mukhina T."/>
            <person name="Mayskaya N."/>
            <person name="Svetoch E."/>
            <person name="Bogun A."/>
        </authorList>
    </citation>
    <scope>NUCLEOTIDE SEQUENCE [LARGE SCALE GENOMIC DNA]</scope>
    <source>
        <strain evidence="2 3">SCPM-O-B-8406</strain>
    </source>
</reference>
<organism evidence="2 3">
    <name type="scientific">Avibacterium paragallinarum</name>
    <name type="common">Haemophilus gallinarum</name>
    <dbReference type="NCBI Taxonomy" id="728"/>
    <lineage>
        <taxon>Bacteria</taxon>
        <taxon>Pseudomonadati</taxon>
        <taxon>Pseudomonadota</taxon>
        <taxon>Gammaproteobacteria</taxon>
        <taxon>Pasteurellales</taxon>
        <taxon>Pasteurellaceae</taxon>
        <taxon>Avibacterium</taxon>
    </lineage>
</organism>
<dbReference type="AlphaFoldDB" id="A0AAE5TJG8"/>
<proteinExistence type="predicted"/>
<sequence length="149" mass="16594">MCKQCKKCPECAGQDQTNSQAGKSPLVPVPVVLYLLRIDGVNRAVKAPVDAGQKVKNLVARNGKSMRSAPLDVLKAGYYEKRRVVVMQKSDLEGLQAVLAQAKQHHRYLVELHLNSSLGDFPYSLLRHSEEYITQLKQLIKALTPKQEA</sequence>
<dbReference type="Proteomes" id="UP000247594">
    <property type="component" value="Unassembled WGS sequence"/>
</dbReference>
<keyword evidence="4" id="KW-1185">Reference proteome</keyword>
<evidence type="ECO:0000313" key="4">
    <source>
        <dbReference type="Proteomes" id="UP001347884"/>
    </source>
</evidence>
<evidence type="ECO:0000313" key="3">
    <source>
        <dbReference type="Proteomes" id="UP000247594"/>
    </source>
</evidence>
<dbReference type="EMBL" id="JAMDKF010000033">
    <property type="protein sequence ID" value="MEE6042452.1"/>
    <property type="molecule type" value="Genomic_DNA"/>
</dbReference>
<reference evidence="1" key="3">
    <citation type="submission" date="2022-05" db="EMBL/GenBank/DDBJ databases">
        <authorList>
            <person name="Chen Y."/>
            <person name="Zhu J."/>
            <person name="Zhu K."/>
        </authorList>
    </citation>
    <scope>NUCLEOTIDE SEQUENCE</scope>
    <source>
        <strain evidence="1">AV25</strain>
    </source>
</reference>